<dbReference type="AlphaFoldDB" id="A0A2M8QB26"/>
<feature type="non-terminal residue" evidence="1">
    <location>
        <position position="76"/>
    </location>
</feature>
<name>A0A2M8QB26_9CHLR</name>
<evidence type="ECO:0000313" key="1">
    <source>
        <dbReference type="EMBL" id="PJF46994.1"/>
    </source>
</evidence>
<dbReference type="EMBL" id="PGTN01000076">
    <property type="protein sequence ID" value="PJF46994.1"/>
    <property type="molecule type" value="Genomic_DNA"/>
</dbReference>
<dbReference type="Proteomes" id="UP000230790">
    <property type="component" value="Unassembled WGS sequence"/>
</dbReference>
<organism evidence="1 2">
    <name type="scientific">Candidatus Thermofonsia Clade 3 bacterium</name>
    <dbReference type="NCBI Taxonomy" id="2364212"/>
    <lineage>
        <taxon>Bacteria</taxon>
        <taxon>Bacillati</taxon>
        <taxon>Chloroflexota</taxon>
        <taxon>Candidatus Thermofontia</taxon>
        <taxon>Candidatus Thermofonsia Clade 3</taxon>
    </lineage>
</organism>
<evidence type="ECO:0000313" key="2">
    <source>
        <dbReference type="Proteomes" id="UP000230790"/>
    </source>
</evidence>
<proteinExistence type="predicted"/>
<gene>
    <name evidence="1" type="ORF">CUN48_11030</name>
</gene>
<accession>A0A2M8QB26</accession>
<reference evidence="1 2" key="1">
    <citation type="submission" date="2017-11" db="EMBL/GenBank/DDBJ databases">
        <title>Evolution of Phototrophy in the Chloroflexi Phylum Driven by Horizontal Gene Transfer.</title>
        <authorList>
            <person name="Ward L.M."/>
            <person name="Hemp J."/>
            <person name="Shih P.M."/>
            <person name="Mcglynn S.E."/>
            <person name="Fischer W."/>
        </authorList>
    </citation>
    <scope>NUCLEOTIDE SEQUENCE [LARGE SCALE GENOMIC DNA]</scope>
    <source>
        <strain evidence="1">JP3_7</strain>
    </source>
</reference>
<comment type="caution">
    <text evidence="1">The sequence shown here is derived from an EMBL/GenBank/DDBJ whole genome shotgun (WGS) entry which is preliminary data.</text>
</comment>
<sequence>MPPSGARARTLAQTCCARARLTGRTINFAPPVWSADGKTIYSAHTRDPDSGEMFRYADLVRFDAGNTNPHRRGFER</sequence>
<protein>
    <submittedName>
        <fullName evidence="1">Uncharacterized protein</fullName>
    </submittedName>
</protein>